<dbReference type="Pfam" id="PF01844">
    <property type="entry name" value="HNH"/>
    <property type="match status" value="1"/>
</dbReference>
<sequence length="172" mass="18983">MYLSADEVRARDGDLCCICGLFVPVGAPRYHPLEAHVDHREALASGGGHHDENLGLAHSRCNIAKRDRPAEWRMDPADIRPLLDAWLAEQAKPKRSRKSVPVVPRPKKPCSVEGCDRISAAKDMCAMHRRRVLRHGTTDAKVSNIHCSVSGCTEPIRGRGLCRIHLTAGQLT</sequence>
<keyword evidence="2" id="KW-0378">Hydrolase</keyword>
<dbReference type="InterPro" id="IPR002711">
    <property type="entry name" value="HNH"/>
</dbReference>
<keyword evidence="2" id="KW-0255">Endonuclease</keyword>
<organism evidence="2 3">
    <name type="scientific">Nocardia huaxiensis</name>
    <dbReference type="NCBI Taxonomy" id="2755382"/>
    <lineage>
        <taxon>Bacteria</taxon>
        <taxon>Bacillati</taxon>
        <taxon>Actinomycetota</taxon>
        <taxon>Actinomycetes</taxon>
        <taxon>Mycobacteriales</taxon>
        <taxon>Nocardiaceae</taxon>
        <taxon>Nocardia</taxon>
    </lineage>
</organism>
<dbReference type="GO" id="GO:0003676">
    <property type="term" value="F:nucleic acid binding"/>
    <property type="evidence" value="ECO:0007669"/>
    <property type="project" value="InterPro"/>
</dbReference>
<evidence type="ECO:0000313" key="2">
    <source>
        <dbReference type="EMBL" id="QLY29375.1"/>
    </source>
</evidence>
<dbReference type="Proteomes" id="UP000515512">
    <property type="component" value="Chromosome"/>
</dbReference>
<reference evidence="2 3" key="1">
    <citation type="submission" date="2020-07" db="EMBL/GenBank/DDBJ databases">
        <authorList>
            <person name="Zhuang K."/>
            <person name="Ran Y."/>
        </authorList>
    </citation>
    <scope>NUCLEOTIDE SEQUENCE [LARGE SCALE GENOMIC DNA]</scope>
    <source>
        <strain evidence="2 3">WCH-YHL-001</strain>
    </source>
</reference>
<proteinExistence type="predicted"/>
<accession>A0A7D6VCX3</accession>
<dbReference type="EMBL" id="CP059399">
    <property type="protein sequence ID" value="QLY29375.1"/>
    <property type="molecule type" value="Genomic_DNA"/>
</dbReference>
<protein>
    <submittedName>
        <fullName evidence="2">HNH endonuclease</fullName>
    </submittedName>
</protein>
<feature type="domain" description="HNH" evidence="1">
    <location>
        <begin position="16"/>
        <end position="68"/>
    </location>
</feature>
<evidence type="ECO:0000259" key="1">
    <source>
        <dbReference type="Pfam" id="PF01844"/>
    </source>
</evidence>
<dbReference type="AlphaFoldDB" id="A0A7D6VCX3"/>
<dbReference type="GO" id="GO:0004519">
    <property type="term" value="F:endonuclease activity"/>
    <property type="evidence" value="ECO:0007669"/>
    <property type="project" value="UniProtKB-KW"/>
</dbReference>
<evidence type="ECO:0000313" key="3">
    <source>
        <dbReference type="Proteomes" id="UP000515512"/>
    </source>
</evidence>
<gene>
    <name evidence="2" type="ORF">H0264_29525</name>
</gene>
<dbReference type="Gene3D" id="1.10.30.50">
    <property type="match status" value="1"/>
</dbReference>
<dbReference type="GO" id="GO:0008270">
    <property type="term" value="F:zinc ion binding"/>
    <property type="evidence" value="ECO:0007669"/>
    <property type="project" value="InterPro"/>
</dbReference>
<dbReference type="KEGG" id="nhu:H0264_29525"/>
<keyword evidence="3" id="KW-1185">Reference proteome</keyword>
<name>A0A7D6VCX3_9NOCA</name>
<keyword evidence="2" id="KW-0540">Nuclease</keyword>